<evidence type="ECO:0000256" key="1">
    <source>
        <dbReference type="SAM" id="Phobius"/>
    </source>
</evidence>
<gene>
    <name evidence="2" type="ORF">C1I98_25075</name>
</gene>
<evidence type="ECO:0000313" key="2">
    <source>
        <dbReference type="EMBL" id="PZG37965.1"/>
    </source>
</evidence>
<organism evidence="2 3">
    <name type="scientific">Spongiactinospora gelatinilytica</name>
    <dbReference type="NCBI Taxonomy" id="2666298"/>
    <lineage>
        <taxon>Bacteria</taxon>
        <taxon>Bacillati</taxon>
        <taxon>Actinomycetota</taxon>
        <taxon>Actinomycetes</taxon>
        <taxon>Streptosporangiales</taxon>
        <taxon>Streptosporangiaceae</taxon>
        <taxon>Spongiactinospora</taxon>
    </lineage>
</organism>
<feature type="transmembrane region" description="Helical" evidence="1">
    <location>
        <begin position="75"/>
        <end position="97"/>
    </location>
</feature>
<feature type="transmembrane region" description="Helical" evidence="1">
    <location>
        <begin position="31"/>
        <end position="54"/>
    </location>
</feature>
<keyword evidence="3" id="KW-1185">Reference proteome</keyword>
<reference evidence="2 3" key="1">
    <citation type="submission" date="2018-01" db="EMBL/GenBank/DDBJ databases">
        <title>Draft genome sequence of Sphaerisporangium sp. 7K107.</title>
        <authorList>
            <person name="Sahin N."/>
            <person name="Saygin H."/>
            <person name="Ay H."/>
        </authorList>
    </citation>
    <scope>NUCLEOTIDE SEQUENCE [LARGE SCALE GENOMIC DNA]</scope>
    <source>
        <strain evidence="2 3">7K107</strain>
    </source>
</reference>
<keyword evidence="1" id="KW-0472">Membrane</keyword>
<comment type="caution">
    <text evidence="2">The sequence shown here is derived from an EMBL/GenBank/DDBJ whole genome shotgun (WGS) entry which is preliminary data.</text>
</comment>
<name>A0A2W2GCF7_9ACTN</name>
<accession>A0A2W2GCF7</accession>
<sequence>MALALSGGLLPSPSAFIVLVSGLLTGRAVGAVALVLAFGAGMALTLTAVGVATVRGYGLLSVHPRLRVVTSWLPPLAGLAVCAGGLLYIAAAATALAA</sequence>
<dbReference type="EMBL" id="POUA01000227">
    <property type="protein sequence ID" value="PZG37965.1"/>
    <property type="molecule type" value="Genomic_DNA"/>
</dbReference>
<evidence type="ECO:0000313" key="3">
    <source>
        <dbReference type="Proteomes" id="UP000248544"/>
    </source>
</evidence>
<keyword evidence="1" id="KW-1133">Transmembrane helix</keyword>
<proteinExistence type="predicted"/>
<dbReference type="Proteomes" id="UP000248544">
    <property type="component" value="Unassembled WGS sequence"/>
</dbReference>
<evidence type="ECO:0008006" key="4">
    <source>
        <dbReference type="Google" id="ProtNLM"/>
    </source>
</evidence>
<dbReference type="AlphaFoldDB" id="A0A2W2GCF7"/>
<protein>
    <recommendedName>
        <fullName evidence="4">Nickel transporter</fullName>
    </recommendedName>
</protein>
<keyword evidence="1" id="KW-0812">Transmembrane</keyword>